<feature type="signal peptide" evidence="1">
    <location>
        <begin position="1"/>
        <end position="25"/>
    </location>
</feature>
<evidence type="ECO:0000313" key="2">
    <source>
        <dbReference type="EMBL" id="KXZ20182.1"/>
    </source>
</evidence>
<reference evidence="3" key="1">
    <citation type="submission" date="2016-02" db="EMBL/GenBank/DDBJ databases">
        <authorList>
            <person name="Dunlap C."/>
        </authorList>
    </citation>
    <scope>NUCLEOTIDE SEQUENCE [LARGE SCALE GENOMIC DNA]</scope>
    <source>
        <strain evidence="3">NRRL B-41092</strain>
    </source>
</reference>
<dbReference type="AlphaFoldDB" id="A0A150F9H4"/>
<dbReference type="STRING" id="1793963.AXI58_15405"/>
<keyword evidence="1" id="KW-0732">Signal</keyword>
<protein>
    <recommendedName>
        <fullName evidence="4">RlpA-like protein double-psi beta-barrel domain-containing protein</fullName>
    </recommendedName>
</protein>
<evidence type="ECO:0000256" key="1">
    <source>
        <dbReference type="SAM" id="SignalP"/>
    </source>
</evidence>
<proteinExistence type="predicted"/>
<feature type="chain" id="PRO_5039691966" description="RlpA-like protein double-psi beta-barrel domain-containing protein" evidence="1">
    <location>
        <begin position="26"/>
        <end position="122"/>
    </location>
</feature>
<dbReference type="OrthoDB" id="2917841at2"/>
<evidence type="ECO:0008006" key="4">
    <source>
        <dbReference type="Google" id="ProtNLM"/>
    </source>
</evidence>
<accession>A0A150F9H4</accession>
<gene>
    <name evidence="2" type="ORF">AXI58_15405</name>
</gene>
<dbReference type="EMBL" id="LSBA01000014">
    <property type="protein sequence ID" value="KXZ20182.1"/>
    <property type="molecule type" value="Genomic_DNA"/>
</dbReference>
<evidence type="ECO:0000313" key="3">
    <source>
        <dbReference type="Proteomes" id="UP000075430"/>
    </source>
</evidence>
<sequence length="122" mass="13084">MKKWRTILFLAGISFAAMISPSLSADAKTVTGNITWYNGVGKVGYHGKILEEWDCATKIGGDNPPQGTKIIAKSNAKPSYQITVYKWDAGTMPSAVLDVSPTAFRALGFSTDTGVVAGQYTY</sequence>
<organism evidence="2 3">
    <name type="scientific">Bacillus nakamurai</name>
    <dbReference type="NCBI Taxonomy" id="1793963"/>
    <lineage>
        <taxon>Bacteria</taxon>
        <taxon>Bacillati</taxon>
        <taxon>Bacillota</taxon>
        <taxon>Bacilli</taxon>
        <taxon>Bacillales</taxon>
        <taxon>Bacillaceae</taxon>
        <taxon>Bacillus</taxon>
    </lineage>
</organism>
<dbReference type="RefSeq" id="WP_061521667.1">
    <property type="nucleotide sequence ID" value="NZ_JARLZY010000011.1"/>
</dbReference>
<dbReference type="Proteomes" id="UP000075430">
    <property type="component" value="Unassembled WGS sequence"/>
</dbReference>
<keyword evidence="3" id="KW-1185">Reference proteome</keyword>
<comment type="caution">
    <text evidence="2">The sequence shown here is derived from an EMBL/GenBank/DDBJ whole genome shotgun (WGS) entry which is preliminary data.</text>
</comment>
<name>A0A150F9H4_9BACI</name>